<dbReference type="RefSeq" id="WP_237731684.1">
    <property type="nucleotide sequence ID" value="NZ_CAHJWF010000356.1"/>
</dbReference>
<protein>
    <recommendedName>
        <fullName evidence="3">Bacterial toxin 24 domain-containing protein</fullName>
    </recommendedName>
</protein>
<gene>
    <name evidence="1" type="ORF">AZO1586I_1699</name>
</gene>
<name>A0ABM8M9H3_9GAMM</name>
<evidence type="ECO:0000313" key="1">
    <source>
        <dbReference type="EMBL" id="CAB5506851.1"/>
    </source>
</evidence>
<accession>A0ABM8M9H3</accession>
<keyword evidence="2" id="KW-1185">Reference proteome</keyword>
<sequence>RAVSKVITQGAQTAIELSYEHFPDTTQNTLDFIGKVGNGLEATVKYVDDKTGNVISAQWNELDKDTQNQIKGGGNILSVVVPIGSVRKIAGLRGAGSLGGGVGAKIFKVTKKTTKINYRSGKELNKLENKGNKSREDAWVNKENVIERKFDADSGLSRVHSNPRRPEGRWIGRTKDFQNPDGTLKSASQIKKEFALPNTPKHITPLKEVSFKGLSGKVAKNKFGQGGKQQIKILKKEVPRKWFDATKTTKLPQ</sequence>
<comment type="caution">
    <text evidence="1">The sequence shown here is derived from an EMBL/GenBank/DDBJ whole genome shotgun (WGS) entry which is preliminary data.</text>
</comment>
<proteinExistence type="predicted"/>
<feature type="non-terminal residue" evidence="1">
    <location>
        <position position="1"/>
    </location>
</feature>
<organism evidence="1 2">
    <name type="scientific">Bathymodiolus thermophilus thioautotrophic gill symbiont</name>
    <dbReference type="NCBI Taxonomy" id="2360"/>
    <lineage>
        <taxon>Bacteria</taxon>
        <taxon>Pseudomonadati</taxon>
        <taxon>Pseudomonadota</taxon>
        <taxon>Gammaproteobacteria</taxon>
        <taxon>sulfur-oxidizing symbionts</taxon>
    </lineage>
</organism>
<evidence type="ECO:0000313" key="2">
    <source>
        <dbReference type="Proteomes" id="UP000626656"/>
    </source>
</evidence>
<reference evidence="1 2" key="1">
    <citation type="submission" date="2020-05" db="EMBL/GenBank/DDBJ databases">
        <authorList>
            <person name="Petersen J."/>
            <person name="Sayavedra L."/>
        </authorList>
    </citation>
    <scope>NUCLEOTIDE SEQUENCE [LARGE SCALE GENOMIC DNA]</scope>
    <source>
        <strain evidence="1">B azoricus SOX ET2 1586I</strain>
    </source>
</reference>
<dbReference type="Proteomes" id="UP000626656">
    <property type="component" value="Unassembled WGS sequence"/>
</dbReference>
<evidence type="ECO:0008006" key="3">
    <source>
        <dbReference type="Google" id="ProtNLM"/>
    </source>
</evidence>
<dbReference type="EMBL" id="CAHJWF010000356">
    <property type="protein sequence ID" value="CAB5506851.1"/>
    <property type="molecule type" value="Genomic_DNA"/>
</dbReference>